<feature type="compositionally biased region" description="Polar residues" evidence="1">
    <location>
        <begin position="2127"/>
        <end position="2142"/>
    </location>
</feature>
<dbReference type="InterPro" id="IPR035892">
    <property type="entry name" value="C2_domain_sf"/>
</dbReference>
<dbReference type="GO" id="GO:0005814">
    <property type="term" value="C:centriole"/>
    <property type="evidence" value="ECO:0007669"/>
    <property type="project" value="TreeGrafter"/>
</dbReference>
<feature type="domain" description="C2" evidence="2">
    <location>
        <begin position="1132"/>
        <end position="1284"/>
    </location>
</feature>
<feature type="compositionally biased region" description="Basic and acidic residues" evidence="1">
    <location>
        <begin position="1891"/>
        <end position="1904"/>
    </location>
</feature>
<dbReference type="GO" id="GO:0061511">
    <property type="term" value="P:centriole elongation"/>
    <property type="evidence" value="ECO:0007669"/>
    <property type="project" value="TreeGrafter"/>
</dbReference>
<dbReference type="SMART" id="SM00239">
    <property type="entry name" value="C2"/>
    <property type="match status" value="4"/>
</dbReference>
<reference evidence="3" key="1">
    <citation type="journal article" date="2016" name="Nat. Commun.">
        <title>The channel catfish genome sequence provides insights into the evolution of scale formation in teleosts.</title>
        <authorList>
            <person name="Liu Z."/>
            <person name="Liu S."/>
            <person name="Yao J."/>
            <person name="Bao L."/>
            <person name="Zhang J."/>
            <person name="Li Y."/>
            <person name="Jiang C."/>
            <person name="Sun L."/>
            <person name="Wang R."/>
            <person name="Zhang Y."/>
            <person name="Zhou T."/>
            <person name="Zeng Q."/>
            <person name="Fu Q."/>
            <person name="Gao S."/>
            <person name="Li N."/>
            <person name="Koren S."/>
            <person name="Jiang Y."/>
            <person name="Zimin A."/>
            <person name="Xu P."/>
            <person name="Phillippy A.M."/>
            <person name="Geng X."/>
            <person name="Song L."/>
            <person name="Sun F."/>
            <person name="Li C."/>
            <person name="Wang X."/>
            <person name="Chen A."/>
            <person name="Jin Y."/>
            <person name="Yuan Z."/>
            <person name="Yang Y."/>
            <person name="Tan S."/>
            <person name="Peatman E."/>
            <person name="Lu J."/>
            <person name="Qin Z."/>
            <person name="Dunham R."/>
            <person name="Li Z."/>
            <person name="Sonstegard T."/>
            <person name="Feng J."/>
            <person name="Danzmann R.G."/>
            <person name="Schroeder S."/>
            <person name="Scheffler B."/>
            <person name="Duke M.V."/>
            <person name="Ballard L."/>
            <person name="Kucuktas H."/>
            <person name="Kaltenboeck L."/>
            <person name="Liu H."/>
            <person name="Armbruster J."/>
            <person name="Xie Y."/>
            <person name="Kirby M.L."/>
            <person name="Tian Y."/>
            <person name="Flanagan M.E."/>
            <person name="Mu W."/>
            <person name="Waldbieser G.C."/>
        </authorList>
    </citation>
    <scope>NUCLEOTIDE SEQUENCE [LARGE SCALE GENOMIC DNA]</scope>
    <source>
        <strain evidence="3">SDA103</strain>
    </source>
</reference>
<feature type="domain" description="C2" evidence="2">
    <location>
        <begin position="741"/>
        <end position="868"/>
    </location>
</feature>
<dbReference type="Gene3D" id="2.60.40.150">
    <property type="entry name" value="C2 domain"/>
    <property type="match status" value="2"/>
</dbReference>
<feature type="compositionally biased region" description="Acidic residues" evidence="1">
    <location>
        <begin position="1972"/>
        <end position="1995"/>
    </location>
</feature>
<feature type="compositionally biased region" description="Polar residues" evidence="1">
    <location>
        <begin position="1544"/>
        <end position="1553"/>
    </location>
</feature>
<dbReference type="KEGG" id="ipu:108278091"/>
<dbReference type="OrthoDB" id="79771at2759"/>
<feature type="region of interest" description="Disordered" evidence="1">
    <location>
        <begin position="235"/>
        <end position="255"/>
    </location>
</feature>
<dbReference type="InterPro" id="IPR000008">
    <property type="entry name" value="C2_dom"/>
</dbReference>
<dbReference type="PANTHER" id="PTHR21254">
    <property type="entry name" value="C2 DOMAIN-CONTAINING PROTEIN 3"/>
    <property type="match status" value="1"/>
</dbReference>
<evidence type="ECO:0000313" key="4">
    <source>
        <dbReference type="RefSeq" id="XP_017346724.2"/>
    </source>
</evidence>
<dbReference type="PROSITE" id="PS50004">
    <property type="entry name" value="C2"/>
    <property type="match status" value="4"/>
</dbReference>
<dbReference type="CTD" id="26005"/>
<feature type="region of interest" description="Disordered" evidence="1">
    <location>
        <begin position="451"/>
        <end position="472"/>
    </location>
</feature>
<name>A0A2D0SVM4_ICTPU</name>
<dbReference type="STRING" id="7998.ENSIPUP00000025940"/>
<dbReference type="Proteomes" id="UP000221080">
    <property type="component" value="Chromosome 17"/>
</dbReference>
<dbReference type="SUPFAM" id="SSF49562">
    <property type="entry name" value="C2 domain (Calcium/lipid-binding domain, CaLB)"/>
    <property type="match status" value="3"/>
</dbReference>
<gene>
    <name evidence="4" type="primary">c2cd3</name>
</gene>
<reference evidence="4" key="2">
    <citation type="submission" date="2025-08" db="UniProtKB">
        <authorList>
            <consortium name="RefSeq"/>
        </authorList>
    </citation>
    <scope>IDENTIFICATION</scope>
    <source>
        <tissue evidence="4">Blood</tissue>
    </source>
</reference>
<feature type="compositionally biased region" description="Basic and acidic residues" evidence="1">
    <location>
        <begin position="2111"/>
        <end position="2123"/>
    </location>
</feature>
<feature type="compositionally biased region" description="Basic and acidic residues" evidence="1">
    <location>
        <begin position="1935"/>
        <end position="1947"/>
    </location>
</feature>
<evidence type="ECO:0000313" key="3">
    <source>
        <dbReference type="Proteomes" id="UP000221080"/>
    </source>
</evidence>
<feature type="region of interest" description="Disordered" evidence="1">
    <location>
        <begin position="1517"/>
        <end position="1553"/>
    </location>
</feature>
<accession>A0A2D0SVM4</accession>
<proteinExistence type="predicted"/>
<keyword evidence="3" id="KW-1185">Reference proteome</keyword>
<feature type="compositionally biased region" description="Polar residues" evidence="1">
    <location>
        <begin position="2003"/>
        <end position="2018"/>
    </location>
</feature>
<feature type="region of interest" description="Disordered" evidence="1">
    <location>
        <begin position="667"/>
        <end position="698"/>
    </location>
</feature>
<evidence type="ECO:0000259" key="2">
    <source>
        <dbReference type="PROSITE" id="PS50004"/>
    </source>
</evidence>
<dbReference type="Pfam" id="PF00168">
    <property type="entry name" value="C2"/>
    <property type="match status" value="3"/>
</dbReference>
<feature type="domain" description="C2" evidence="2">
    <location>
        <begin position="936"/>
        <end position="1098"/>
    </location>
</feature>
<dbReference type="GeneID" id="108278091"/>
<feature type="compositionally biased region" description="Polar residues" evidence="1">
    <location>
        <begin position="2046"/>
        <end position="2073"/>
    </location>
</feature>
<sequence>MHEEIHNQTGPNLCSTYNTNLSVLLRFFAPKLNTLFFSLPVVSDVSPSTSIPPLVEGHVRCFLRVTLSRVLWTIAKPPPLTLIRLRWWGETTSGTVFCPRDGSLDREKDVKSTTRFPVRCGPKQFTSYLTDMGSLVLDVLTKPDHLPIARVRIAGIAKLSLSHSIIGSFTLVSPMSEKLGELQATLALEPLTETYDSSSSIPTVDMSTNIDTAVSAPGLVSDKNMLLPSLSHLGSKTSGNISDPGGSSRGTPIGKDHLYFQERGKPHSDRSNAEVGASVNRNLQVEIHEPDAHIPSASVDLLSVLLERGSKLRNAMVVSALQSDIDSDMGLKDTSLHLPVDNTGAGSLPPPIPSSGQLMQDILHSDIQYLNQDHGLPRPDMHDTAVEQLLGSVNGSVLALWDGEGSLPGSLSGCSSVLMDSELSDPQYDQSLLENLFYKASMADGCLGTADDEHEQQKSLGKNARPDLDVMPHGEKKNSFHGLSMDRISLLGSINLARVIVIQLSVPTDNTSNIPRKQSGKGRPPLPLTTKKCSYFVEYFFPLPSANNDTGKASPVEVTRVVSSKVVGGVVKFQHQSVFSVRFSGPTIKQWWDTNLSFTLYLRKSHQKKPVPIGTALFPLRTLLQSDQLSITASLSVQRLDKDLSNQDIGPLKVSFELAANKKHFQRNTSKSRLGKIPASTGTSPLKADISIGQPDDGDAEFPQVNNSAHKRDTSPMADHSSLNILMPEARSVSPQRAQISPHKPTQLLEEEESDILFHTLLMVPDGKDFNCAPFKPNVYLNCKLFGSEETTRSVVSWGQTHPTFSLVQVAPVPLTSKLLERMRNNVMVIEVWLRASSAHNDKLLGLVKLPLHQFYISFRDPKICQLLLQAQYPVVAVDSYMPIVDIFSGRTRGSLRVFLSMGTSQQITALQRMRVEEPSSVSQLSRPVHLLEHRPMDDVEVNAPSSAQANVEHVFLVRIERIKGLTPLQSTVWGEADCYIQYSFPTHEEACQDIDPHIVESHVHLKSYRTATTLCVPDPVFGHCEAHVLVAPPGVPVQRLLLSSLASQGFSNGGGIQFEVWCRYYYPNVREQLVARGLLPMAKLCAMVTMQRQSQMEAQLFCLPLVPRSDKPSDVQTHPSGLLEVGVQYKTRPVRRNSLKGGIVPSRVVNLVVQVHRATGLQAAARAIGLQYYSEVGVNSFVTLQLSFLPEKESRRTRVAARSFCPEFEHHTEFCCQLLVQRDSGESVSLAEVLQEAMAIFTVYNRDRRKGMNASRSEDSILGSVKIRLADLLYKRTGISGWYGLSLPPSVSLLNNLTSAGGLDLSINFSHRTDRQRVLSSARILGWEIERDSEEDWEDEEKGCTPSESMCTMTFSVIVPRAWLPVHCLLLPGHTELQRSTYCYYRYKLYDQEAFCSELRHPALDDGEEGEGMATVAFSVTQAIELRVGQPLLWYLREERLEVQLWVSFSKEKRMRPHKLDRLVGSAFVDLSALTTTSKHKQTISGVYPLFKPSAADLGGAALRANITVTAGSLSHAPMAPPLVENEVQPSSSGEEDDRGPSSIHSPAPVSQSRQCCVNIEQHTKSVLNSTVITNENSFTATVSVERAMHLSLKGCPLAERSNTLPSCWVSYVTADEPATVSTAPVQDSECPVWDHQQECRLSKELLLDPQQSLVFKVWHKGEIERVIGFASVDLSPLLSGFQSVCGWYNITDLSGQCQGQIKVSVSPLKGVQELRAQRQAMCENIATESSPLFSAMPLCYQTTAVYSSFPSHITRFSEQRISTPEQGDRMLFTRSSLVDHHDEHVDNIRQFHKTLREKESAMLSNCTKDMNPSSSALFSALRKNLSELDDIRKYFSHKLSTPVFSVLGEQSQNSVDRKMQGDSEIDTQQLLLKSNQLVGEVNDIIKNLSEHQTKDSSSDSHRSPSSPDESEMCVFSSVEHSNLIESENCETENFNKKAPEAKPEDLSPLMSLTSEEPGPRNEQLHQDIISTEDEYKEEDEVDEDDNEEFEETLIEPRPLNEVTSATDRTSPWTTMLSDPELGSLESLEATEQPVDLIHQKGRETTMSPPGTTYKPQSTPPDSDLSTGSESCENAGGEAEGGAGNVHNVCVEHRDEEVFFNEDSTQDTRQMTEHDHHDRTTDTEDCNSPLSSSFGSSTKANSESEKDESKVKLCDAVEIPNFFLPSHHLEASMRVLRLAPVFPSTSPDPASGKSEFTYHRMTRPRPSVPPSSAKREETKRIAKIFASHFSQGN</sequence>
<feature type="region of interest" description="Disordered" evidence="1">
    <location>
        <begin position="2184"/>
        <end position="2217"/>
    </location>
</feature>
<feature type="domain" description="C2" evidence="2">
    <location>
        <begin position="1563"/>
        <end position="1690"/>
    </location>
</feature>
<protein>
    <submittedName>
        <fullName evidence="4">C2 domain-containing protein 3 isoform X1</fullName>
    </submittedName>
</protein>
<feature type="region of interest" description="Disordered" evidence="1">
    <location>
        <begin position="1891"/>
        <end position="2151"/>
    </location>
</feature>
<dbReference type="GO" id="GO:0071539">
    <property type="term" value="P:protein localization to centrosome"/>
    <property type="evidence" value="ECO:0007669"/>
    <property type="project" value="TreeGrafter"/>
</dbReference>
<dbReference type="GO" id="GO:0060271">
    <property type="term" value="P:cilium assembly"/>
    <property type="evidence" value="ECO:0007669"/>
    <property type="project" value="TreeGrafter"/>
</dbReference>
<dbReference type="Pfam" id="PF25339">
    <property type="entry name" value="C2_C2CD3_N"/>
    <property type="match status" value="1"/>
</dbReference>
<dbReference type="PANTHER" id="PTHR21254:SF1">
    <property type="entry name" value="C2 DOMAIN-CONTAINING PROTEIN 3"/>
    <property type="match status" value="1"/>
</dbReference>
<dbReference type="InterPro" id="IPR057537">
    <property type="entry name" value="C2_C2CD3_N"/>
</dbReference>
<dbReference type="GO" id="GO:0034451">
    <property type="term" value="C:centriolar satellite"/>
    <property type="evidence" value="ECO:0007669"/>
    <property type="project" value="TreeGrafter"/>
</dbReference>
<organism evidence="3 4">
    <name type="scientific">Ictalurus punctatus</name>
    <name type="common">Channel catfish</name>
    <name type="synonym">Silurus punctatus</name>
    <dbReference type="NCBI Taxonomy" id="7998"/>
    <lineage>
        <taxon>Eukaryota</taxon>
        <taxon>Metazoa</taxon>
        <taxon>Chordata</taxon>
        <taxon>Craniata</taxon>
        <taxon>Vertebrata</taxon>
        <taxon>Euteleostomi</taxon>
        <taxon>Actinopterygii</taxon>
        <taxon>Neopterygii</taxon>
        <taxon>Teleostei</taxon>
        <taxon>Ostariophysi</taxon>
        <taxon>Siluriformes</taxon>
        <taxon>Ictaluridae</taxon>
        <taxon>Ictalurus</taxon>
    </lineage>
</organism>
<dbReference type="RefSeq" id="XP_017346724.2">
    <property type="nucleotide sequence ID" value="XM_017491235.3"/>
</dbReference>
<evidence type="ECO:0000256" key="1">
    <source>
        <dbReference type="SAM" id="MobiDB-lite"/>
    </source>
</evidence>